<evidence type="ECO:0000256" key="9">
    <source>
        <dbReference type="RuleBase" id="RU000556"/>
    </source>
</evidence>
<keyword evidence="13" id="KW-1185">Reference proteome</keyword>
<evidence type="ECO:0000313" key="12">
    <source>
        <dbReference type="EMBL" id="SJZ34952.1"/>
    </source>
</evidence>
<dbReference type="SUPFAM" id="SSF46557">
    <property type="entry name" value="GreA transcript cleavage protein, N-terminal domain"/>
    <property type="match status" value="1"/>
</dbReference>
<dbReference type="FunFam" id="3.10.50.30:FF:000001">
    <property type="entry name" value="Transcription elongation factor GreA"/>
    <property type="match status" value="1"/>
</dbReference>
<dbReference type="STRING" id="413434.SAMN04488132_101294"/>
<keyword evidence="3 8" id="KW-0805">Transcription regulation</keyword>
<dbReference type="OrthoDB" id="9808774at2"/>
<dbReference type="Proteomes" id="UP000190888">
    <property type="component" value="Unassembled WGS sequence"/>
</dbReference>
<dbReference type="Gene3D" id="3.10.50.30">
    <property type="entry name" value="Transcription elongation factor, GreA/GreB, C-terminal domain"/>
    <property type="match status" value="1"/>
</dbReference>
<dbReference type="GO" id="GO:0003746">
    <property type="term" value="F:translation elongation factor activity"/>
    <property type="evidence" value="ECO:0007669"/>
    <property type="project" value="UniProtKB-KW"/>
</dbReference>
<dbReference type="GO" id="GO:0032784">
    <property type="term" value="P:regulation of DNA-templated transcription elongation"/>
    <property type="evidence" value="ECO:0007669"/>
    <property type="project" value="UniProtKB-UniRule"/>
</dbReference>
<dbReference type="HAMAP" id="MF_00105">
    <property type="entry name" value="GreA_GreB"/>
    <property type="match status" value="1"/>
</dbReference>
<dbReference type="InterPro" id="IPR036805">
    <property type="entry name" value="Tscrpt_elong_fac_GreA/B_N_sf"/>
</dbReference>
<evidence type="ECO:0000313" key="13">
    <source>
        <dbReference type="Proteomes" id="UP000190888"/>
    </source>
</evidence>
<dbReference type="InterPro" id="IPR022691">
    <property type="entry name" value="Tscrpt_elong_fac_GreA/B_N"/>
</dbReference>
<dbReference type="NCBIfam" id="TIGR01462">
    <property type="entry name" value="greA"/>
    <property type="match status" value="1"/>
</dbReference>
<dbReference type="PANTHER" id="PTHR30437">
    <property type="entry name" value="TRANSCRIPTION ELONGATION FACTOR GREA"/>
    <property type="match status" value="1"/>
</dbReference>
<keyword evidence="4 8" id="KW-0238">DNA-binding</keyword>
<evidence type="ECO:0000256" key="5">
    <source>
        <dbReference type="ARBA" id="ARBA00023163"/>
    </source>
</evidence>
<organism evidence="12 13">
    <name type="scientific">Sediminibacterium ginsengisoli</name>
    <dbReference type="NCBI Taxonomy" id="413434"/>
    <lineage>
        <taxon>Bacteria</taxon>
        <taxon>Pseudomonadati</taxon>
        <taxon>Bacteroidota</taxon>
        <taxon>Chitinophagia</taxon>
        <taxon>Chitinophagales</taxon>
        <taxon>Chitinophagaceae</taxon>
        <taxon>Sediminibacterium</taxon>
    </lineage>
</organism>
<accession>A0A1T4JXF3</accession>
<keyword evidence="5 8" id="KW-0804">Transcription</keyword>
<gene>
    <name evidence="8" type="primary">greA</name>
    <name evidence="12" type="ORF">SAMN04488132_101294</name>
</gene>
<dbReference type="PANTHER" id="PTHR30437:SF4">
    <property type="entry name" value="TRANSCRIPTION ELONGATION FACTOR GREA"/>
    <property type="match status" value="1"/>
</dbReference>
<feature type="domain" description="Transcription elongation factor GreA/GreB C-terminal" evidence="10">
    <location>
        <begin position="84"/>
        <end position="157"/>
    </location>
</feature>
<dbReference type="GO" id="GO:0006354">
    <property type="term" value="P:DNA-templated transcription elongation"/>
    <property type="evidence" value="ECO:0007669"/>
    <property type="project" value="TreeGrafter"/>
</dbReference>
<name>A0A1T4JXF3_9BACT</name>
<dbReference type="EMBL" id="FUWH01000001">
    <property type="protein sequence ID" value="SJZ34952.1"/>
    <property type="molecule type" value="Genomic_DNA"/>
</dbReference>
<keyword evidence="12" id="KW-0251">Elongation factor</keyword>
<dbReference type="SUPFAM" id="SSF54534">
    <property type="entry name" value="FKBP-like"/>
    <property type="match status" value="1"/>
</dbReference>
<dbReference type="InterPro" id="IPR018151">
    <property type="entry name" value="TF_GreA/GreB_CS"/>
</dbReference>
<dbReference type="Gene3D" id="1.10.287.180">
    <property type="entry name" value="Transcription elongation factor, GreA/GreB, N-terminal domain"/>
    <property type="match status" value="1"/>
</dbReference>
<dbReference type="GO" id="GO:0003677">
    <property type="term" value="F:DNA binding"/>
    <property type="evidence" value="ECO:0007669"/>
    <property type="project" value="UniProtKB-UniRule"/>
</dbReference>
<dbReference type="NCBIfam" id="NF001261">
    <property type="entry name" value="PRK00226.1-2"/>
    <property type="match status" value="1"/>
</dbReference>
<dbReference type="AlphaFoldDB" id="A0A1T4JXF3"/>
<comment type="function">
    <text evidence="6 8 9">Necessary for efficient RNA polymerase transcription elongation past template-encoded arresting sites. The arresting sites in DNA have the property of trapping a certain fraction of elongating RNA polymerases that pass through, resulting in locked ternary complexes. Cleavage of the nascent transcript by cleavage factors such as GreA or GreB allows the resumption of elongation from the new 3'terminus. GreA releases sequences of 2 to 3 nucleotides.</text>
</comment>
<evidence type="ECO:0000256" key="4">
    <source>
        <dbReference type="ARBA" id="ARBA00023125"/>
    </source>
</evidence>
<dbReference type="Pfam" id="PF01272">
    <property type="entry name" value="GreA_GreB"/>
    <property type="match status" value="1"/>
</dbReference>
<comment type="similarity">
    <text evidence="1 8 9">Belongs to the GreA/GreB family.</text>
</comment>
<dbReference type="FunFam" id="1.10.287.180:FF:000001">
    <property type="entry name" value="Transcription elongation factor GreA"/>
    <property type="match status" value="1"/>
</dbReference>
<evidence type="ECO:0000256" key="3">
    <source>
        <dbReference type="ARBA" id="ARBA00023015"/>
    </source>
</evidence>
<dbReference type="PIRSF" id="PIRSF006092">
    <property type="entry name" value="GreA_GreB"/>
    <property type="match status" value="1"/>
</dbReference>
<dbReference type="NCBIfam" id="NF001263">
    <property type="entry name" value="PRK00226.1-4"/>
    <property type="match status" value="1"/>
</dbReference>
<evidence type="ECO:0000256" key="6">
    <source>
        <dbReference type="ARBA" id="ARBA00024916"/>
    </source>
</evidence>
<protein>
    <recommendedName>
        <fullName evidence="2 8">Transcription elongation factor GreA</fullName>
    </recommendedName>
    <alternativeName>
        <fullName evidence="7 8">Transcript cleavage factor GreA</fullName>
    </alternativeName>
</protein>
<evidence type="ECO:0000259" key="11">
    <source>
        <dbReference type="Pfam" id="PF03449"/>
    </source>
</evidence>
<evidence type="ECO:0000259" key="10">
    <source>
        <dbReference type="Pfam" id="PF01272"/>
    </source>
</evidence>
<evidence type="ECO:0000256" key="2">
    <source>
        <dbReference type="ARBA" id="ARBA00013729"/>
    </source>
</evidence>
<dbReference type="InterPro" id="IPR001437">
    <property type="entry name" value="Tscrpt_elong_fac_GreA/B_C"/>
</dbReference>
<dbReference type="InterPro" id="IPR006359">
    <property type="entry name" value="Tscrpt_elong_fac_GreA"/>
</dbReference>
<dbReference type="GO" id="GO:0070063">
    <property type="term" value="F:RNA polymerase binding"/>
    <property type="evidence" value="ECO:0007669"/>
    <property type="project" value="InterPro"/>
</dbReference>
<evidence type="ECO:0000256" key="8">
    <source>
        <dbReference type="HAMAP-Rule" id="MF_00105"/>
    </source>
</evidence>
<feature type="domain" description="Transcription elongation factor GreA/GreB N-terminal" evidence="11">
    <location>
        <begin position="7"/>
        <end position="76"/>
    </location>
</feature>
<dbReference type="PROSITE" id="PS00830">
    <property type="entry name" value="GREAB_2"/>
    <property type="match status" value="1"/>
</dbReference>
<dbReference type="InterPro" id="IPR028624">
    <property type="entry name" value="Tscrpt_elong_fac_GreA/B"/>
</dbReference>
<evidence type="ECO:0000256" key="7">
    <source>
        <dbReference type="ARBA" id="ARBA00030776"/>
    </source>
</evidence>
<keyword evidence="12" id="KW-0648">Protein biosynthesis</keyword>
<sequence length="158" mass="17193">MSDANMYVTKETFEKMREELQRMKSVDRPAASAAIAEAREKGDLKENAEYDAAKEAQGMLEAKIKQLEGTIANAKIVDTNDIDTSKVTILTKVTITNMATKKTVTYQIVGEKEADLKLGKISAGSPIGKGLLGKLKGEVAEVQAPTGIMKFRIEDITI</sequence>
<reference evidence="12 13" key="1">
    <citation type="submission" date="2017-02" db="EMBL/GenBank/DDBJ databases">
        <authorList>
            <person name="Peterson S.W."/>
        </authorList>
    </citation>
    <scope>NUCLEOTIDE SEQUENCE [LARGE SCALE GENOMIC DNA]</scope>
    <source>
        <strain evidence="12 13">DSM 22335</strain>
    </source>
</reference>
<dbReference type="InterPro" id="IPR023459">
    <property type="entry name" value="Tscrpt_elong_fac_GreA/B_fam"/>
</dbReference>
<dbReference type="InterPro" id="IPR036953">
    <property type="entry name" value="GreA/GreB_C_sf"/>
</dbReference>
<proteinExistence type="inferred from homology"/>
<dbReference type="RefSeq" id="WP_078829965.1">
    <property type="nucleotide sequence ID" value="NZ_FUWH01000001.1"/>
</dbReference>
<dbReference type="Pfam" id="PF03449">
    <property type="entry name" value="GreA_GreB_N"/>
    <property type="match status" value="1"/>
</dbReference>
<evidence type="ECO:0000256" key="1">
    <source>
        <dbReference type="ARBA" id="ARBA00008213"/>
    </source>
</evidence>